<protein>
    <submittedName>
        <fullName evidence="1">Uncharacterized protein</fullName>
    </submittedName>
</protein>
<dbReference type="KEGG" id="dtl:H8F01_00560"/>
<keyword evidence="2" id="KW-1185">Reference proteome</keyword>
<sequence>MKIKAILVEMPDRYRTVGLSYNYFLVSVDGEQKLYCVPVDAPEDVDDMFNIQGADTRQDIRDWGICEDDLQEIFDRDLLFLLDPKFAPLTDAQWEEMLKSYSFIDSNPARVVDYEVRADLPNGQQLCIVGYDDETCEYEVHLGSSAFFLKTKNQISEVESIENVYSRSTFEDRATLEKYPNLACIACRVFQDDIVGFPAPPSMEMITAEEARIAARPKLVPEVA</sequence>
<accession>A0A7G8Q4J9</accession>
<dbReference type="Proteomes" id="UP000515873">
    <property type="component" value="Chromosome"/>
</dbReference>
<gene>
    <name evidence="1" type="ORF">H8F01_00560</name>
</gene>
<organism evidence="1 2">
    <name type="scientific">Dyella telluris</name>
    <dbReference type="NCBI Taxonomy" id="2763498"/>
    <lineage>
        <taxon>Bacteria</taxon>
        <taxon>Pseudomonadati</taxon>
        <taxon>Pseudomonadota</taxon>
        <taxon>Gammaproteobacteria</taxon>
        <taxon>Lysobacterales</taxon>
        <taxon>Rhodanobacteraceae</taxon>
        <taxon>Dyella</taxon>
    </lineage>
</organism>
<reference evidence="1 2" key="1">
    <citation type="submission" date="2020-08" db="EMBL/GenBank/DDBJ databases">
        <title>Dyella sp. G9 isolated from forest soil.</title>
        <authorList>
            <person name="Fu J."/>
            <person name="Qiu L."/>
        </authorList>
    </citation>
    <scope>NUCLEOTIDE SEQUENCE [LARGE SCALE GENOMIC DNA]</scope>
    <source>
        <strain evidence="1 2">G9</strain>
    </source>
</reference>
<evidence type="ECO:0000313" key="2">
    <source>
        <dbReference type="Proteomes" id="UP000515873"/>
    </source>
</evidence>
<proteinExistence type="predicted"/>
<evidence type="ECO:0000313" key="1">
    <source>
        <dbReference type="EMBL" id="QNK01707.1"/>
    </source>
</evidence>
<name>A0A7G8Q4J9_9GAMM</name>
<dbReference type="AlphaFoldDB" id="A0A7G8Q4J9"/>
<dbReference type="EMBL" id="CP060412">
    <property type="protein sequence ID" value="QNK01707.1"/>
    <property type="molecule type" value="Genomic_DNA"/>
</dbReference>
<dbReference type="RefSeq" id="WP_187057166.1">
    <property type="nucleotide sequence ID" value="NZ_CP060412.1"/>
</dbReference>